<dbReference type="EMBL" id="FPKV01000002">
    <property type="protein sequence ID" value="SFZ92633.1"/>
    <property type="molecule type" value="Genomic_DNA"/>
</dbReference>
<proteinExistence type="predicted"/>
<dbReference type="STRING" id="369401.SAMN05428642_102839"/>
<evidence type="ECO:0000313" key="2">
    <source>
        <dbReference type="EMBL" id="SFZ92633.1"/>
    </source>
</evidence>
<feature type="transmembrane region" description="Helical" evidence="1">
    <location>
        <begin position="51"/>
        <end position="73"/>
    </location>
</feature>
<name>A0A1K2IJL5_9FLAO</name>
<keyword evidence="1" id="KW-0472">Membrane</keyword>
<keyword evidence="1" id="KW-0812">Transmembrane</keyword>
<keyword evidence="1" id="KW-1133">Transmembrane helix</keyword>
<keyword evidence="3" id="KW-1185">Reference proteome</keyword>
<dbReference type="Proteomes" id="UP000182544">
    <property type="component" value="Unassembled WGS sequence"/>
</dbReference>
<dbReference type="RefSeq" id="WP_072401991.1">
    <property type="nucleotide sequence ID" value="NZ_FPKV01000002.1"/>
</dbReference>
<dbReference type="OrthoDB" id="1442507at2"/>
<evidence type="ECO:0000256" key="1">
    <source>
        <dbReference type="SAM" id="Phobius"/>
    </source>
</evidence>
<dbReference type="AlphaFoldDB" id="A0A1K2IJL5"/>
<gene>
    <name evidence="2" type="ORF">SAMN05428642_102839</name>
</gene>
<sequence length="133" mass="15212">MKEKADKYLDDLANKVIKRTTVQSPSFNFTAAVMSQVEVLNKKQTIVYKPLISKTIWVLISVGFLAIIIYALFSGNKVESTSWLNEMDFSALTNTLSSFKLSKTVMYAVVFFGFMICIQIPLLKNYFDKRLEM</sequence>
<accession>A0A1K2IJL5</accession>
<evidence type="ECO:0000313" key="3">
    <source>
        <dbReference type="Proteomes" id="UP000182544"/>
    </source>
</evidence>
<organism evidence="2 3">
    <name type="scientific">Flaviramulus basaltis</name>
    <dbReference type="NCBI Taxonomy" id="369401"/>
    <lineage>
        <taxon>Bacteria</taxon>
        <taxon>Pseudomonadati</taxon>
        <taxon>Bacteroidota</taxon>
        <taxon>Flavobacteriia</taxon>
        <taxon>Flavobacteriales</taxon>
        <taxon>Flavobacteriaceae</taxon>
        <taxon>Flaviramulus</taxon>
    </lineage>
</organism>
<feature type="transmembrane region" description="Helical" evidence="1">
    <location>
        <begin position="105"/>
        <end position="123"/>
    </location>
</feature>
<protein>
    <submittedName>
        <fullName evidence="2">Uncharacterized protein</fullName>
    </submittedName>
</protein>
<reference evidence="2 3" key="1">
    <citation type="submission" date="2016-10" db="EMBL/GenBank/DDBJ databases">
        <authorList>
            <person name="de Groot N.N."/>
        </authorList>
    </citation>
    <scope>NUCLEOTIDE SEQUENCE [LARGE SCALE GENOMIC DNA]</scope>
    <source>
        <strain evidence="2 3">DSM 18180</strain>
    </source>
</reference>